<dbReference type="Proteomes" id="UP000663586">
    <property type="component" value="Chromosome"/>
</dbReference>
<keyword evidence="2" id="KW-1185">Reference proteome</keyword>
<accession>A0A897MU74</accession>
<evidence type="ECO:0000313" key="1">
    <source>
        <dbReference type="EMBL" id="QSG02499.1"/>
    </source>
</evidence>
<organism evidence="1 2">
    <name type="scientific">Natranaeroarchaeum sulfidigenes</name>
    <dbReference type="NCBI Taxonomy" id="2784880"/>
    <lineage>
        <taxon>Archaea</taxon>
        <taxon>Methanobacteriati</taxon>
        <taxon>Methanobacteriota</taxon>
        <taxon>Stenosarchaea group</taxon>
        <taxon>Halobacteria</taxon>
        <taxon>Halobacteriales</taxon>
        <taxon>Natronoarchaeaceae</taxon>
        <taxon>Natranaeroarchaeum</taxon>
    </lineage>
</organism>
<dbReference type="AlphaFoldDB" id="A0A897MU74"/>
<protein>
    <submittedName>
        <fullName evidence="1">XerD/XerC family integrase</fullName>
    </submittedName>
</protein>
<dbReference type="KEGG" id="hara:AArcS_1282"/>
<proteinExistence type="predicted"/>
<name>A0A897MU74_9EURY</name>
<dbReference type="EMBL" id="CP064786">
    <property type="protein sequence ID" value="QSG02499.1"/>
    <property type="molecule type" value="Genomic_DNA"/>
</dbReference>
<gene>
    <name evidence="1" type="primary">xerC</name>
    <name evidence="1" type="ORF">AArcS_1282</name>
</gene>
<evidence type="ECO:0000313" key="2">
    <source>
        <dbReference type="Proteomes" id="UP000663586"/>
    </source>
</evidence>
<sequence length="116" mass="13541">MFSGRQGRPSEATIRAWTYQATQPCVHRNCPHDKKRATCDWTHRNHASKCPSSRSPHQIRTGSITWHCDRGLPIEVISERVNASPDVIKRFYDKADQLRKMEERRKEFTADFDIDS</sequence>
<reference evidence="1" key="1">
    <citation type="submission" date="2020-11" db="EMBL/GenBank/DDBJ databases">
        <title>Carbohydrate-dependent, anaerobic sulfur respiration: A novel catabolism in halophilic archaea.</title>
        <authorList>
            <person name="Sorokin D.Y."/>
            <person name="Messina E."/>
            <person name="Smedile F."/>
            <person name="La Cono V."/>
            <person name="Hallsworth J.E."/>
            <person name="Yakimov M.M."/>
        </authorList>
    </citation>
    <scope>NUCLEOTIDE SEQUENCE</scope>
    <source>
        <strain evidence="1">AArc-S</strain>
    </source>
</reference>